<proteinExistence type="predicted"/>
<feature type="transmembrane region" description="Helical" evidence="1">
    <location>
        <begin position="213"/>
        <end position="235"/>
    </location>
</feature>
<organism evidence="2 3">
    <name type="scientific">Amniculicola lignicola CBS 123094</name>
    <dbReference type="NCBI Taxonomy" id="1392246"/>
    <lineage>
        <taxon>Eukaryota</taxon>
        <taxon>Fungi</taxon>
        <taxon>Dikarya</taxon>
        <taxon>Ascomycota</taxon>
        <taxon>Pezizomycotina</taxon>
        <taxon>Dothideomycetes</taxon>
        <taxon>Pleosporomycetidae</taxon>
        <taxon>Pleosporales</taxon>
        <taxon>Amniculicolaceae</taxon>
        <taxon>Amniculicola</taxon>
    </lineage>
</organism>
<keyword evidence="1" id="KW-1133">Transmembrane helix</keyword>
<feature type="transmembrane region" description="Helical" evidence="1">
    <location>
        <begin position="81"/>
        <end position="104"/>
    </location>
</feature>
<dbReference type="AlphaFoldDB" id="A0A6A5WIC3"/>
<evidence type="ECO:0000313" key="2">
    <source>
        <dbReference type="EMBL" id="KAF1999891.1"/>
    </source>
</evidence>
<reference evidence="2" key="1">
    <citation type="journal article" date="2020" name="Stud. Mycol.">
        <title>101 Dothideomycetes genomes: a test case for predicting lifestyles and emergence of pathogens.</title>
        <authorList>
            <person name="Haridas S."/>
            <person name="Albert R."/>
            <person name="Binder M."/>
            <person name="Bloem J."/>
            <person name="Labutti K."/>
            <person name="Salamov A."/>
            <person name="Andreopoulos B."/>
            <person name="Baker S."/>
            <person name="Barry K."/>
            <person name="Bills G."/>
            <person name="Bluhm B."/>
            <person name="Cannon C."/>
            <person name="Castanera R."/>
            <person name="Culley D."/>
            <person name="Daum C."/>
            <person name="Ezra D."/>
            <person name="Gonzalez J."/>
            <person name="Henrissat B."/>
            <person name="Kuo A."/>
            <person name="Liang C."/>
            <person name="Lipzen A."/>
            <person name="Lutzoni F."/>
            <person name="Magnuson J."/>
            <person name="Mondo S."/>
            <person name="Nolan M."/>
            <person name="Ohm R."/>
            <person name="Pangilinan J."/>
            <person name="Park H.-J."/>
            <person name="Ramirez L."/>
            <person name="Alfaro M."/>
            <person name="Sun H."/>
            <person name="Tritt A."/>
            <person name="Yoshinaga Y."/>
            <person name="Zwiers L.-H."/>
            <person name="Turgeon B."/>
            <person name="Goodwin S."/>
            <person name="Spatafora J."/>
            <person name="Crous P."/>
            <person name="Grigoriev I."/>
        </authorList>
    </citation>
    <scope>NUCLEOTIDE SEQUENCE</scope>
    <source>
        <strain evidence="2">CBS 123094</strain>
    </source>
</reference>
<evidence type="ECO:0000313" key="3">
    <source>
        <dbReference type="Proteomes" id="UP000799779"/>
    </source>
</evidence>
<sequence>MAGFFEDHVANVPSALLRFVLFVPYGLYYGMSHNHWNVIKGHKELQAGGIYNPMIEKAEHAAVSWGPFGFYWNFAVWIPSFALPPAFSVLFGLVDFVVAVLLGITTSYQTPWVPHSIDACRNGGAHDWQRPDGANESFFDAAARLNATRTSSFKMCQSFVEEWQYGIALSFFFTLIAVLNFVLCSLAFHHAAKRFKAEGRSYTKFLLMTLSEIPRYFIITIIALFWIPSLCFYIWPRAFQSRLCMTRKYVVKVIQRCPSPRRIMVKIMPSRVAKRRYQGKGAGTPSELSEFLGIYDILMLVTEDLHYADIINLSLTSKSVREAVLPAQDYDYRVGHFKRYTCNRESKQDCWVCTQQICTGCAQYPSIPFWPVHHHIEVCRAFCTSCYFKSYLSVRRRLISGTCSCCPVSAQPGWFMKWMNGRVFYDHRQHYRGATRAVYTGEEVET</sequence>
<evidence type="ECO:0008006" key="4">
    <source>
        <dbReference type="Google" id="ProtNLM"/>
    </source>
</evidence>
<dbReference type="EMBL" id="ML977592">
    <property type="protein sequence ID" value="KAF1999891.1"/>
    <property type="molecule type" value="Genomic_DNA"/>
</dbReference>
<gene>
    <name evidence="2" type="ORF">P154DRAFT_535133</name>
</gene>
<feature type="transmembrane region" description="Helical" evidence="1">
    <location>
        <begin position="167"/>
        <end position="192"/>
    </location>
</feature>
<feature type="transmembrane region" description="Helical" evidence="1">
    <location>
        <begin position="12"/>
        <end position="30"/>
    </location>
</feature>
<accession>A0A6A5WIC3</accession>
<dbReference type="OrthoDB" id="4191440at2759"/>
<keyword evidence="3" id="KW-1185">Reference proteome</keyword>
<protein>
    <recommendedName>
        <fullName evidence="4">F-box domain-containing protein</fullName>
    </recommendedName>
</protein>
<keyword evidence="1" id="KW-0472">Membrane</keyword>
<dbReference type="Proteomes" id="UP000799779">
    <property type="component" value="Unassembled WGS sequence"/>
</dbReference>
<evidence type="ECO:0000256" key="1">
    <source>
        <dbReference type="SAM" id="Phobius"/>
    </source>
</evidence>
<name>A0A6A5WIC3_9PLEO</name>
<keyword evidence="1" id="KW-0812">Transmembrane</keyword>